<dbReference type="Proteomes" id="UP001596011">
    <property type="component" value="Unassembled WGS sequence"/>
</dbReference>
<dbReference type="Pfam" id="PF20712">
    <property type="entry name" value="CyanoTRADDas_TM"/>
    <property type="match status" value="1"/>
</dbReference>
<accession>A0ABV9HQW4</accession>
<dbReference type="EMBL" id="JBHSFI010000008">
    <property type="protein sequence ID" value="MFC4631310.1"/>
    <property type="molecule type" value="Genomic_DNA"/>
</dbReference>
<protein>
    <recommendedName>
        <fullName evidence="3">Cyanobacterial TRADD-N associated 2 transmembrane domain-containing protein</fullName>
    </recommendedName>
</protein>
<feature type="transmembrane region" description="Helical" evidence="2">
    <location>
        <begin position="53"/>
        <end position="77"/>
    </location>
</feature>
<keyword evidence="2" id="KW-0812">Transmembrane</keyword>
<dbReference type="RefSeq" id="WP_377140390.1">
    <property type="nucleotide sequence ID" value="NZ_JBHSFI010000008.1"/>
</dbReference>
<sequence>MNSRNRPDGLTKPESRKRENTKHDETVPEPILERLTAAAEWRRSTERRRVLRFAIKMSALAGIVGAIVGAVLGYWGILADHAVSSSAEYQWSWADIYSVLNPLAYGLGAGLYISIFLSYSYVTRTRRSFRDQVMISAYSDLREAEDESDSNDFGSLWSVNSHRLDLYHNIATEQAEKSFRAAQTAAWTGFGVVALSVVVAIFAQSTAAAVAASALGVVSGGLAAYVNHTFMRAQETAAKHLHAFFAQPLEFSRHLTAERIATSLPAGESRDRALEAIAVQIAKPTE</sequence>
<keyword evidence="2" id="KW-1133">Transmembrane helix</keyword>
<evidence type="ECO:0000259" key="3">
    <source>
        <dbReference type="Pfam" id="PF20712"/>
    </source>
</evidence>
<keyword evidence="2" id="KW-0472">Membrane</keyword>
<feature type="transmembrane region" description="Helical" evidence="2">
    <location>
        <begin position="103"/>
        <end position="122"/>
    </location>
</feature>
<keyword evidence="5" id="KW-1185">Reference proteome</keyword>
<proteinExistence type="predicted"/>
<name>A0ABV9HQW4_9MICO</name>
<dbReference type="InterPro" id="IPR048567">
    <property type="entry name" value="CyanoTRADDas_TM"/>
</dbReference>
<evidence type="ECO:0000256" key="1">
    <source>
        <dbReference type="SAM" id="MobiDB-lite"/>
    </source>
</evidence>
<comment type="caution">
    <text evidence="4">The sequence shown here is derived from an EMBL/GenBank/DDBJ whole genome shotgun (WGS) entry which is preliminary data.</text>
</comment>
<feature type="transmembrane region" description="Helical" evidence="2">
    <location>
        <begin position="208"/>
        <end position="226"/>
    </location>
</feature>
<evidence type="ECO:0000256" key="2">
    <source>
        <dbReference type="SAM" id="Phobius"/>
    </source>
</evidence>
<feature type="compositionally biased region" description="Basic and acidic residues" evidence="1">
    <location>
        <begin position="1"/>
        <end position="26"/>
    </location>
</feature>
<gene>
    <name evidence="4" type="ORF">ACFO6V_23900</name>
</gene>
<feature type="transmembrane region" description="Helical" evidence="2">
    <location>
        <begin position="184"/>
        <end position="202"/>
    </location>
</feature>
<evidence type="ECO:0000313" key="5">
    <source>
        <dbReference type="Proteomes" id="UP001596011"/>
    </source>
</evidence>
<organism evidence="4 5">
    <name type="scientific">Promicromonospora alba</name>
    <dbReference type="NCBI Taxonomy" id="1616110"/>
    <lineage>
        <taxon>Bacteria</taxon>
        <taxon>Bacillati</taxon>
        <taxon>Actinomycetota</taxon>
        <taxon>Actinomycetes</taxon>
        <taxon>Micrococcales</taxon>
        <taxon>Promicromonosporaceae</taxon>
        <taxon>Promicromonospora</taxon>
    </lineage>
</organism>
<reference evidence="5" key="1">
    <citation type="journal article" date="2019" name="Int. J. Syst. Evol. Microbiol.">
        <title>The Global Catalogue of Microorganisms (GCM) 10K type strain sequencing project: providing services to taxonomists for standard genome sequencing and annotation.</title>
        <authorList>
            <consortium name="The Broad Institute Genomics Platform"/>
            <consortium name="The Broad Institute Genome Sequencing Center for Infectious Disease"/>
            <person name="Wu L."/>
            <person name="Ma J."/>
        </authorList>
    </citation>
    <scope>NUCLEOTIDE SEQUENCE [LARGE SCALE GENOMIC DNA]</scope>
    <source>
        <strain evidence="5">CCUG 42722</strain>
    </source>
</reference>
<evidence type="ECO:0000313" key="4">
    <source>
        <dbReference type="EMBL" id="MFC4631310.1"/>
    </source>
</evidence>
<feature type="domain" description="Cyanobacterial TRADD-N associated 2 transmembrane" evidence="3">
    <location>
        <begin position="171"/>
        <end position="226"/>
    </location>
</feature>
<feature type="region of interest" description="Disordered" evidence="1">
    <location>
        <begin position="1"/>
        <end position="29"/>
    </location>
</feature>